<dbReference type="OrthoDB" id="1902587at2759"/>
<comment type="function">
    <text evidence="2">PPIases accelerate the folding of proteins. It catalyzes the cis-trans isomerization of proline imidic peptide bonds in oligopeptides.</text>
</comment>
<evidence type="ECO:0000256" key="2">
    <source>
        <dbReference type="ARBA" id="ARBA00002388"/>
    </source>
</evidence>
<evidence type="ECO:0000256" key="1">
    <source>
        <dbReference type="ARBA" id="ARBA00000971"/>
    </source>
</evidence>
<dbReference type="SUPFAM" id="SSF54534">
    <property type="entry name" value="FKBP-like"/>
    <property type="match status" value="1"/>
</dbReference>
<dbReference type="PANTHER" id="PTHR45779:SF7">
    <property type="entry name" value="PEPTIDYLPROLYL ISOMERASE"/>
    <property type="match status" value="1"/>
</dbReference>
<evidence type="ECO:0000256" key="5">
    <source>
        <dbReference type="ARBA" id="ARBA00023235"/>
    </source>
</evidence>
<dbReference type="Gene3D" id="3.10.50.40">
    <property type="match status" value="1"/>
</dbReference>
<protein>
    <recommendedName>
        <fullName evidence="3 6">peptidylprolyl isomerase</fullName>
        <ecNumber evidence="3 6">5.2.1.8</ecNumber>
    </recommendedName>
</protein>
<evidence type="ECO:0000256" key="3">
    <source>
        <dbReference type="ARBA" id="ARBA00013194"/>
    </source>
</evidence>
<dbReference type="GO" id="GO:0005783">
    <property type="term" value="C:endoplasmic reticulum"/>
    <property type="evidence" value="ECO:0007669"/>
    <property type="project" value="TreeGrafter"/>
</dbReference>
<evidence type="ECO:0000259" key="9">
    <source>
        <dbReference type="PROSITE" id="PS50059"/>
    </source>
</evidence>
<dbReference type="EC" id="5.2.1.8" evidence="3 6"/>
<dbReference type="Pfam" id="PF00254">
    <property type="entry name" value="FKBP_C"/>
    <property type="match status" value="1"/>
</dbReference>
<dbReference type="Proteomes" id="UP000033483">
    <property type="component" value="Unassembled WGS sequence"/>
</dbReference>
<keyword evidence="11" id="KW-1185">Reference proteome</keyword>
<dbReference type="EMBL" id="LAEV01002192">
    <property type="protein sequence ID" value="KKA26457.1"/>
    <property type="molecule type" value="Genomic_DNA"/>
</dbReference>
<feature type="compositionally biased region" description="Low complexity" evidence="7">
    <location>
        <begin position="154"/>
        <end position="169"/>
    </location>
</feature>
<dbReference type="InterPro" id="IPR001179">
    <property type="entry name" value="PPIase_FKBP_dom"/>
</dbReference>
<dbReference type="PANTHER" id="PTHR45779">
    <property type="entry name" value="PEPTIDYLPROLYL ISOMERASE"/>
    <property type="match status" value="1"/>
</dbReference>
<evidence type="ECO:0000256" key="8">
    <source>
        <dbReference type="SAM" id="SignalP"/>
    </source>
</evidence>
<organism evidence="10 11">
    <name type="scientific">Thielaviopsis punctulata</name>
    <dbReference type="NCBI Taxonomy" id="72032"/>
    <lineage>
        <taxon>Eukaryota</taxon>
        <taxon>Fungi</taxon>
        <taxon>Dikarya</taxon>
        <taxon>Ascomycota</taxon>
        <taxon>Pezizomycotina</taxon>
        <taxon>Sordariomycetes</taxon>
        <taxon>Hypocreomycetidae</taxon>
        <taxon>Microascales</taxon>
        <taxon>Ceratocystidaceae</taxon>
        <taxon>Thielaviopsis</taxon>
    </lineage>
</organism>
<feature type="signal peptide" evidence="8">
    <location>
        <begin position="1"/>
        <end position="16"/>
    </location>
</feature>
<evidence type="ECO:0000256" key="6">
    <source>
        <dbReference type="PROSITE-ProRule" id="PRU00277"/>
    </source>
</evidence>
<dbReference type="InterPro" id="IPR044609">
    <property type="entry name" value="FKBP2/11"/>
</dbReference>
<sequence>MKVFSLFAAFAAVAAAAELVIDPTEEYECDRPSKKGDTIHVHYTGTLLDGKKFDSSVDRGMPFSFTLGGGQVIKGWDEGLLNMCIGDKRTLTIPPEYGYGNRNMGPIPAGSTLIFTTELMGIKGVTKPDPLVPKPKASETDDSEAPKQTTTIPAESAASTESGEATVSTDLFFHDRQYPSSSSVSSTSSASAAVSSSTSS</sequence>
<name>A0A0F4Z7H9_9PEZI</name>
<comment type="catalytic activity">
    <reaction evidence="1 6">
        <text>[protein]-peptidylproline (omega=180) = [protein]-peptidylproline (omega=0)</text>
        <dbReference type="Rhea" id="RHEA:16237"/>
        <dbReference type="Rhea" id="RHEA-COMP:10747"/>
        <dbReference type="Rhea" id="RHEA-COMP:10748"/>
        <dbReference type="ChEBI" id="CHEBI:83833"/>
        <dbReference type="ChEBI" id="CHEBI:83834"/>
        <dbReference type="EC" id="5.2.1.8"/>
    </reaction>
</comment>
<keyword evidence="5 6" id="KW-0413">Isomerase</keyword>
<dbReference type="PROSITE" id="PS50059">
    <property type="entry name" value="FKBP_PPIASE"/>
    <property type="match status" value="1"/>
</dbReference>
<dbReference type="GO" id="GO:0003755">
    <property type="term" value="F:peptidyl-prolyl cis-trans isomerase activity"/>
    <property type="evidence" value="ECO:0007669"/>
    <property type="project" value="UniProtKB-KW"/>
</dbReference>
<dbReference type="AlphaFoldDB" id="A0A0F4Z7H9"/>
<feature type="region of interest" description="Disordered" evidence="7">
    <location>
        <begin position="125"/>
        <end position="200"/>
    </location>
</feature>
<evidence type="ECO:0000256" key="4">
    <source>
        <dbReference type="ARBA" id="ARBA00023110"/>
    </source>
</evidence>
<evidence type="ECO:0000256" key="7">
    <source>
        <dbReference type="SAM" id="MobiDB-lite"/>
    </source>
</evidence>
<keyword evidence="4 6" id="KW-0697">Rotamase</keyword>
<evidence type="ECO:0000313" key="11">
    <source>
        <dbReference type="Proteomes" id="UP000033483"/>
    </source>
</evidence>
<feature type="compositionally biased region" description="Low complexity" evidence="7">
    <location>
        <begin position="180"/>
        <end position="200"/>
    </location>
</feature>
<reference evidence="10 11" key="1">
    <citation type="submission" date="2015-03" db="EMBL/GenBank/DDBJ databases">
        <authorList>
            <person name="Radwan O."/>
            <person name="Al-Naeli F.A."/>
            <person name="Rendon G.A."/>
            <person name="Fields C."/>
        </authorList>
    </citation>
    <scope>NUCLEOTIDE SEQUENCE [LARGE SCALE GENOMIC DNA]</scope>
    <source>
        <strain evidence="10">CR-DP1</strain>
    </source>
</reference>
<dbReference type="FunFam" id="3.10.50.40:FF:000006">
    <property type="entry name" value="Peptidyl-prolyl cis-trans isomerase"/>
    <property type="match status" value="1"/>
</dbReference>
<gene>
    <name evidence="10" type="ORF">TD95_000162</name>
</gene>
<dbReference type="InterPro" id="IPR046357">
    <property type="entry name" value="PPIase_dom_sf"/>
</dbReference>
<accession>A0A0F4Z7H9</accession>
<evidence type="ECO:0000313" key="10">
    <source>
        <dbReference type="EMBL" id="KKA26457.1"/>
    </source>
</evidence>
<keyword evidence="8" id="KW-0732">Signal</keyword>
<comment type="caution">
    <text evidence="10">The sequence shown here is derived from an EMBL/GenBank/DDBJ whole genome shotgun (WGS) entry which is preliminary data.</text>
</comment>
<feature type="chain" id="PRO_5002482303" description="peptidylprolyl isomerase" evidence="8">
    <location>
        <begin position="17"/>
        <end position="200"/>
    </location>
</feature>
<feature type="domain" description="PPIase FKBP-type" evidence="9">
    <location>
        <begin position="36"/>
        <end position="123"/>
    </location>
</feature>
<proteinExistence type="predicted"/>